<dbReference type="Proteomes" id="UP001239795">
    <property type="component" value="Unassembled WGS sequence"/>
</dbReference>
<gene>
    <name evidence="2" type="ORF">CMEL01_11140</name>
</gene>
<reference evidence="2 3" key="1">
    <citation type="submission" date="2016-10" db="EMBL/GenBank/DDBJ databases">
        <title>The genome sequence of Colletotrichum fioriniae PJ7.</title>
        <authorList>
            <person name="Baroncelli R."/>
        </authorList>
    </citation>
    <scope>NUCLEOTIDE SEQUENCE [LARGE SCALE GENOMIC DNA]</scope>
    <source>
        <strain evidence="2">Col 31</strain>
    </source>
</reference>
<evidence type="ECO:0000313" key="3">
    <source>
        <dbReference type="Proteomes" id="UP001239795"/>
    </source>
</evidence>
<proteinExistence type="predicted"/>
<keyword evidence="1" id="KW-0732">Signal</keyword>
<feature type="signal peptide" evidence="1">
    <location>
        <begin position="1"/>
        <end position="23"/>
    </location>
</feature>
<accession>A0AAI9Y1D3</accession>
<dbReference type="AlphaFoldDB" id="A0AAI9Y1D3"/>
<keyword evidence="3" id="KW-1185">Reference proteome</keyword>
<comment type="caution">
    <text evidence="2">The sequence shown here is derived from an EMBL/GenBank/DDBJ whole genome shotgun (WGS) entry which is preliminary data.</text>
</comment>
<name>A0AAI9Y1D3_9PEZI</name>
<protein>
    <submittedName>
        <fullName evidence="2">Uncharacterized protein</fullName>
    </submittedName>
</protein>
<organism evidence="2 3">
    <name type="scientific">Colletotrichum melonis</name>
    <dbReference type="NCBI Taxonomy" id="1209925"/>
    <lineage>
        <taxon>Eukaryota</taxon>
        <taxon>Fungi</taxon>
        <taxon>Dikarya</taxon>
        <taxon>Ascomycota</taxon>
        <taxon>Pezizomycotina</taxon>
        <taxon>Sordariomycetes</taxon>
        <taxon>Hypocreomycetidae</taxon>
        <taxon>Glomerellales</taxon>
        <taxon>Glomerellaceae</taxon>
        <taxon>Colletotrichum</taxon>
        <taxon>Colletotrichum acutatum species complex</taxon>
    </lineage>
</organism>
<evidence type="ECO:0000313" key="2">
    <source>
        <dbReference type="EMBL" id="KAK1467147.1"/>
    </source>
</evidence>
<dbReference type="EMBL" id="MLGG01000002">
    <property type="protein sequence ID" value="KAK1467147.1"/>
    <property type="molecule type" value="Genomic_DNA"/>
</dbReference>
<sequence>MTVLRYWMALALNMVFLLRTGDAQLEPVFLGLFLAQTNMFVHLYVFLTRQGIDVDRDIVLEQGKAEKLH</sequence>
<feature type="chain" id="PRO_5042469188" evidence="1">
    <location>
        <begin position="24"/>
        <end position="69"/>
    </location>
</feature>
<evidence type="ECO:0000256" key="1">
    <source>
        <dbReference type="SAM" id="SignalP"/>
    </source>
</evidence>